<keyword evidence="2" id="KW-0732">Signal</keyword>
<feature type="compositionally biased region" description="Acidic residues" evidence="1">
    <location>
        <begin position="47"/>
        <end position="66"/>
    </location>
</feature>
<dbReference type="RefSeq" id="WP_204395518.1">
    <property type="nucleotide sequence ID" value="NZ_JAFBBW010000001.1"/>
</dbReference>
<organism evidence="3 4">
    <name type="scientific">Agromyces aurantiacus</name>
    <dbReference type="NCBI Taxonomy" id="165814"/>
    <lineage>
        <taxon>Bacteria</taxon>
        <taxon>Bacillati</taxon>
        <taxon>Actinomycetota</taxon>
        <taxon>Actinomycetes</taxon>
        <taxon>Micrococcales</taxon>
        <taxon>Microbacteriaceae</taxon>
        <taxon>Agromyces</taxon>
    </lineage>
</organism>
<evidence type="ECO:0000313" key="3">
    <source>
        <dbReference type="EMBL" id="MFC4827456.1"/>
    </source>
</evidence>
<feature type="region of interest" description="Disordered" evidence="1">
    <location>
        <begin position="47"/>
        <end position="83"/>
    </location>
</feature>
<accession>A0ABV9QZZ9</accession>
<keyword evidence="4" id="KW-1185">Reference proteome</keyword>
<dbReference type="Proteomes" id="UP001595960">
    <property type="component" value="Unassembled WGS sequence"/>
</dbReference>
<evidence type="ECO:0000313" key="4">
    <source>
        <dbReference type="Proteomes" id="UP001595960"/>
    </source>
</evidence>
<feature type="chain" id="PRO_5045062823" description="Secreted protein" evidence="2">
    <location>
        <begin position="19"/>
        <end position="170"/>
    </location>
</feature>
<dbReference type="EMBL" id="JBHSJC010000001">
    <property type="protein sequence ID" value="MFC4827456.1"/>
    <property type="molecule type" value="Genomic_DNA"/>
</dbReference>
<evidence type="ECO:0000256" key="2">
    <source>
        <dbReference type="SAM" id="SignalP"/>
    </source>
</evidence>
<reference evidence="4" key="1">
    <citation type="journal article" date="2019" name="Int. J. Syst. Evol. Microbiol.">
        <title>The Global Catalogue of Microorganisms (GCM) 10K type strain sequencing project: providing services to taxonomists for standard genome sequencing and annotation.</title>
        <authorList>
            <consortium name="The Broad Institute Genomics Platform"/>
            <consortium name="The Broad Institute Genome Sequencing Center for Infectious Disease"/>
            <person name="Wu L."/>
            <person name="Ma J."/>
        </authorList>
    </citation>
    <scope>NUCLEOTIDE SEQUENCE [LARGE SCALE GENOMIC DNA]</scope>
    <source>
        <strain evidence="4">CGMCC 1.12192</strain>
    </source>
</reference>
<feature type="signal peptide" evidence="2">
    <location>
        <begin position="1"/>
        <end position="18"/>
    </location>
</feature>
<comment type="caution">
    <text evidence="3">The sequence shown here is derived from an EMBL/GenBank/DDBJ whole genome shotgun (WGS) entry which is preliminary data.</text>
</comment>
<protein>
    <recommendedName>
        <fullName evidence="5">Secreted protein</fullName>
    </recommendedName>
</protein>
<proteinExistence type="predicted"/>
<gene>
    <name evidence="3" type="ORF">ACFPER_01550</name>
</gene>
<sequence length="170" mass="17624">MAPHADVRRLLFTTVAVAATLLLAGCAPGSGPVEDFAGLPVLDEEQEAAGEAENTDQGGETEDETEQGSAEEVPEPTGDEPYVQYLQDGGRLAITIWGSSTCPVVSTDLRVTAPAGEGNAVEAVLPEPEDGPCTADFVPHTTVFSTPYDVTTTEPLEVTVGDAVVTVPIK</sequence>
<evidence type="ECO:0000256" key="1">
    <source>
        <dbReference type="SAM" id="MobiDB-lite"/>
    </source>
</evidence>
<evidence type="ECO:0008006" key="5">
    <source>
        <dbReference type="Google" id="ProtNLM"/>
    </source>
</evidence>
<name>A0ABV9QZZ9_9MICO</name>